<reference evidence="2" key="1">
    <citation type="submission" date="2014-11" db="EMBL/GenBank/DDBJ databases">
        <authorList>
            <person name="Otto D Thomas"/>
            <person name="Naeem Raeece"/>
        </authorList>
    </citation>
    <scope>NUCLEOTIDE SEQUENCE</scope>
</reference>
<feature type="region of interest" description="Disordered" evidence="1">
    <location>
        <begin position="1"/>
        <end position="45"/>
    </location>
</feature>
<proteinExistence type="predicted"/>
<protein>
    <submittedName>
        <fullName evidence="2">Uncharacterized protein</fullName>
    </submittedName>
</protein>
<dbReference type="AlphaFoldDB" id="A0A0G4GHB7"/>
<dbReference type="EMBL" id="CDMZ01001214">
    <property type="protein sequence ID" value="CEM29094.1"/>
    <property type="molecule type" value="Genomic_DNA"/>
</dbReference>
<evidence type="ECO:0000256" key="1">
    <source>
        <dbReference type="SAM" id="MobiDB-lite"/>
    </source>
</evidence>
<organism evidence="2">
    <name type="scientific">Chromera velia CCMP2878</name>
    <dbReference type="NCBI Taxonomy" id="1169474"/>
    <lineage>
        <taxon>Eukaryota</taxon>
        <taxon>Sar</taxon>
        <taxon>Alveolata</taxon>
        <taxon>Colpodellida</taxon>
        <taxon>Chromeraceae</taxon>
        <taxon>Chromera</taxon>
    </lineage>
</organism>
<name>A0A0G4GHB7_9ALVE</name>
<dbReference type="VEuPathDB" id="CryptoDB:Cvel_4699"/>
<evidence type="ECO:0000313" key="2">
    <source>
        <dbReference type="EMBL" id="CEM29094.1"/>
    </source>
</evidence>
<accession>A0A0G4GHB7</accession>
<feature type="compositionally biased region" description="Acidic residues" evidence="1">
    <location>
        <begin position="27"/>
        <end position="37"/>
    </location>
</feature>
<sequence length="212" mass="23202">MQRSVGAFNLEDNEEGGEGEGAAGEGVGDDNEAEPVLDDLGPPEVEPARVNYPLFRREVTWGDRASGAWWPSWSRSWNVVDMDVATAAAEEVDTGVVPVGTVLAVLMSSRLVAAFEEEDKQGEAEVDSEVVVVEVLSPGKGAWVRPSRGSVITASSMDISKQIVRTCSSWVTEWAWLPTGRVRRCRQRRLVEMISEWTSSMAVLLVRERLPG</sequence>
<gene>
    <name evidence="2" type="ORF">Cvel_4699</name>
</gene>